<dbReference type="RefSeq" id="WP_272650172.1">
    <property type="nucleotide sequence ID" value="NZ_JAZDDG010000002.1"/>
</dbReference>
<dbReference type="EMBL" id="JAZDDG010000002">
    <property type="protein sequence ID" value="MEE1975346.1"/>
    <property type="molecule type" value="Genomic_DNA"/>
</dbReference>
<keyword evidence="3" id="KW-1185">Reference proteome</keyword>
<gene>
    <name evidence="2" type="ORF">V1I91_04660</name>
</gene>
<dbReference type="InterPro" id="IPR004360">
    <property type="entry name" value="Glyas_Fos-R_dOase_dom"/>
</dbReference>
<dbReference type="InterPro" id="IPR029068">
    <property type="entry name" value="Glyas_Bleomycin-R_OHBP_Dase"/>
</dbReference>
<reference evidence="2 3" key="1">
    <citation type="submission" date="2024-01" db="EMBL/GenBank/DDBJ databases">
        <title>Maribacter spp. originated from different algae showed divergent polysaccharides utilization ability.</title>
        <authorList>
            <person name="Wang H."/>
            <person name="Wu Y."/>
        </authorList>
    </citation>
    <scope>NUCLEOTIDE SEQUENCE [LARGE SCALE GENOMIC DNA]</scope>
    <source>
        <strain evidence="2 3">PR1</strain>
    </source>
</reference>
<dbReference type="PROSITE" id="PS51819">
    <property type="entry name" value="VOC"/>
    <property type="match status" value="1"/>
</dbReference>
<dbReference type="Gene3D" id="3.10.180.10">
    <property type="entry name" value="2,3-Dihydroxybiphenyl 1,2-Dioxygenase, domain 1"/>
    <property type="match status" value="1"/>
</dbReference>
<evidence type="ECO:0000259" key="1">
    <source>
        <dbReference type="PROSITE" id="PS51819"/>
    </source>
</evidence>
<dbReference type="PANTHER" id="PTHR36113:SF1">
    <property type="entry name" value="GLYOXALASE_BLEOMYCIN RESISTANCE PROTEIN_DIOXYGENASE"/>
    <property type="match status" value="1"/>
</dbReference>
<dbReference type="Pfam" id="PF00903">
    <property type="entry name" value="Glyoxalase"/>
    <property type="match status" value="1"/>
</dbReference>
<protein>
    <submittedName>
        <fullName evidence="2">VOC family protein</fullName>
    </submittedName>
</protein>
<feature type="domain" description="VOC" evidence="1">
    <location>
        <begin position="2"/>
        <end position="131"/>
    </location>
</feature>
<accession>A0ABU7IS14</accession>
<dbReference type="PANTHER" id="PTHR36113">
    <property type="entry name" value="LYASE, PUTATIVE-RELATED-RELATED"/>
    <property type="match status" value="1"/>
</dbReference>
<dbReference type="InterPro" id="IPR051332">
    <property type="entry name" value="Fosfomycin_Res_Enzymes"/>
</dbReference>
<organism evidence="2 3">
    <name type="scientific">Maribacter cobaltidurans</name>
    <dbReference type="NCBI Taxonomy" id="1178778"/>
    <lineage>
        <taxon>Bacteria</taxon>
        <taxon>Pseudomonadati</taxon>
        <taxon>Bacteroidota</taxon>
        <taxon>Flavobacteriia</taxon>
        <taxon>Flavobacteriales</taxon>
        <taxon>Flavobacteriaceae</taxon>
        <taxon>Maribacter</taxon>
    </lineage>
</organism>
<dbReference type="InterPro" id="IPR037523">
    <property type="entry name" value="VOC_core"/>
</dbReference>
<proteinExistence type="predicted"/>
<sequence length="131" mass="14913">MRIEHLAIWVSNLERMRNFYEEYFGATSGAKYINEKKGFSSFFLSFKGGPRLEIMHRPDISKKKWKQDPADESLGLIHFAISVGSMEKVNNLTAQLKLKGIRVLGEPRTTGDGYYESLVVDPEGNKIEITV</sequence>
<evidence type="ECO:0000313" key="3">
    <source>
        <dbReference type="Proteomes" id="UP001356308"/>
    </source>
</evidence>
<name>A0ABU7IS14_9FLAO</name>
<dbReference type="Proteomes" id="UP001356308">
    <property type="component" value="Unassembled WGS sequence"/>
</dbReference>
<evidence type="ECO:0000313" key="2">
    <source>
        <dbReference type="EMBL" id="MEE1975346.1"/>
    </source>
</evidence>
<comment type="caution">
    <text evidence="2">The sequence shown here is derived from an EMBL/GenBank/DDBJ whole genome shotgun (WGS) entry which is preliminary data.</text>
</comment>
<dbReference type="SUPFAM" id="SSF54593">
    <property type="entry name" value="Glyoxalase/Bleomycin resistance protein/Dihydroxybiphenyl dioxygenase"/>
    <property type="match status" value="1"/>
</dbReference>